<reference evidence="2 3" key="1">
    <citation type="submission" date="2018-11" db="EMBL/GenBank/DDBJ databases">
        <authorList>
            <consortium name="Pathogen Informatics"/>
        </authorList>
    </citation>
    <scope>NUCLEOTIDE SEQUENCE [LARGE SCALE GENOMIC DNA]</scope>
</reference>
<proteinExistence type="predicted"/>
<keyword evidence="1" id="KW-1133">Transmembrane helix</keyword>
<organism evidence="2 3">
    <name type="scientific">Wuchereria bancrofti</name>
    <dbReference type="NCBI Taxonomy" id="6293"/>
    <lineage>
        <taxon>Eukaryota</taxon>
        <taxon>Metazoa</taxon>
        <taxon>Ecdysozoa</taxon>
        <taxon>Nematoda</taxon>
        <taxon>Chromadorea</taxon>
        <taxon>Rhabditida</taxon>
        <taxon>Spirurina</taxon>
        <taxon>Spiruromorpha</taxon>
        <taxon>Filarioidea</taxon>
        <taxon>Onchocercidae</taxon>
        <taxon>Wuchereria</taxon>
    </lineage>
</organism>
<keyword evidence="3" id="KW-1185">Reference proteome</keyword>
<keyword evidence="1" id="KW-0812">Transmembrane</keyword>
<evidence type="ECO:0000256" key="1">
    <source>
        <dbReference type="SAM" id="Phobius"/>
    </source>
</evidence>
<dbReference type="InParanoid" id="A0A3P7DTS0"/>
<feature type="transmembrane region" description="Helical" evidence="1">
    <location>
        <begin position="164"/>
        <end position="186"/>
    </location>
</feature>
<accession>A0A3P7DTS0</accession>
<keyword evidence="1" id="KW-0472">Membrane</keyword>
<gene>
    <name evidence="2" type="ORF">WBA_LOCUS6807</name>
</gene>
<protein>
    <submittedName>
        <fullName evidence="2">Uncharacterized protein</fullName>
    </submittedName>
</protein>
<name>A0A3P7DTS0_WUCBA</name>
<evidence type="ECO:0000313" key="2">
    <source>
        <dbReference type="EMBL" id="VDM13421.1"/>
    </source>
</evidence>
<dbReference type="AlphaFoldDB" id="A0A3P7DTS0"/>
<dbReference type="EMBL" id="UYWW01004310">
    <property type="protein sequence ID" value="VDM13421.1"/>
    <property type="molecule type" value="Genomic_DNA"/>
</dbReference>
<evidence type="ECO:0000313" key="3">
    <source>
        <dbReference type="Proteomes" id="UP000270924"/>
    </source>
</evidence>
<feature type="transmembrane region" description="Helical" evidence="1">
    <location>
        <begin position="198"/>
        <end position="219"/>
    </location>
</feature>
<dbReference type="OrthoDB" id="5840665at2759"/>
<feature type="transmembrane region" description="Helical" evidence="1">
    <location>
        <begin position="239"/>
        <end position="259"/>
    </location>
</feature>
<dbReference type="Proteomes" id="UP000270924">
    <property type="component" value="Unassembled WGS sequence"/>
</dbReference>
<dbReference type="OMA" id="YLLNTWE"/>
<sequence length="300" mass="34741">MRLFFVVKAMQMINSFLIISLLGTYRLCGKTSLDRFMSQQKFKTNVEAHSQNVKNVMLSRSNSSCVQFVQNLFLKNRLSSNERNYYGRRHRNKTVVSYEYLEKKTAEVSNNRTNNNASGEHEEMAAFNEIFESYSCITIDLKDSSCFLWRNSGHKLPCQAVSGMTFPVSIVAFDLIYLICTIISVTRSVLPSSKKINFVRCAIHIILWCTASTSTMYLLNTWEHAWKYTDFKAKIPKQFYIATIFSVTNVIVYCVEIFYSKWLYMRIQLFIKPEMEQLCERLRAGEEMDTGAAVALANIF</sequence>